<evidence type="ECO:0000256" key="2">
    <source>
        <dbReference type="ARBA" id="ARBA00008240"/>
    </source>
</evidence>
<dbReference type="PROSITE" id="PS00217">
    <property type="entry name" value="SUGAR_TRANSPORT_2"/>
    <property type="match status" value="1"/>
</dbReference>
<feature type="transmembrane region" description="Helical" evidence="9">
    <location>
        <begin position="159"/>
        <end position="182"/>
    </location>
</feature>
<feature type="transmembrane region" description="Helical" evidence="9">
    <location>
        <begin position="58"/>
        <end position="82"/>
    </location>
</feature>
<organism evidence="11 12">
    <name type="scientific">Sneathiella chungangensis</name>
    <dbReference type="NCBI Taxonomy" id="1418234"/>
    <lineage>
        <taxon>Bacteria</taxon>
        <taxon>Pseudomonadati</taxon>
        <taxon>Pseudomonadota</taxon>
        <taxon>Alphaproteobacteria</taxon>
        <taxon>Sneathiellales</taxon>
        <taxon>Sneathiellaceae</taxon>
        <taxon>Sneathiella</taxon>
    </lineage>
</organism>
<dbReference type="EMBL" id="WTVA01000015">
    <property type="protein sequence ID" value="MZR23709.1"/>
    <property type="molecule type" value="Genomic_DNA"/>
</dbReference>
<dbReference type="FunFam" id="1.20.1250.20:FF:000001">
    <property type="entry name" value="Dicarboxylate MFS transporter"/>
    <property type="match status" value="1"/>
</dbReference>
<evidence type="ECO:0000313" key="12">
    <source>
        <dbReference type="Proteomes" id="UP000445696"/>
    </source>
</evidence>
<dbReference type="InterPro" id="IPR036259">
    <property type="entry name" value="MFS_trans_sf"/>
</dbReference>
<accession>A0A845MIQ2</accession>
<comment type="subcellular location">
    <subcellularLocation>
        <location evidence="1">Cell membrane</location>
        <topology evidence="1">Multi-pass membrane protein</topology>
    </subcellularLocation>
</comment>
<proteinExistence type="inferred from homology"/>
<dbReference type="InterPro" id="IPR020846">
    <property type="entry name" value="MFS_dom"/>
</dbReference>
<dbReference type="RefSeq" id="WP_161340153.1">
    <property type="nucleotide sequence ID" value="NZ_JBHSDG010000003.1"/>
</dbReference>
<dbReference type="AlphaFoldDB" id="A0A845MIQ2"/>
<keyword evidence="5 9" id="KW-0812">Transmembrane</keyword>
<evidence type="ECO:0000256" key="3">
    <source>
        <dbReference type="ARBA" id="ARBA00022448"/>
    </source>
</evidence>
<evidence type="ECO:0000256" key="5">
    <source>
        <dbReference type="ARBA" id="ARBA00022692"/>
    </source>
</evidence>
<feature type="transmembrane region" description="Helical" evidence="9">
    <location>
        <begin position="118"/>
        <end position="138"/>
    </location>
</feature>
<feature type="domain" description="Major facilitator superfamily (MFS) profile" evidence="10">
    <location>
        <begin position="22"/>
        <end position="424"/>
    </location>
</feature>
<feature type="transmembrane region" description="Helical" evidence="9">
    <location>
        <begin position="369"/>
        <end position="390"/>
    </location>
</feature>
<evidence type="ECO:0000256" key="9">
    <source>
        <dbReference type="SAM" id="Phobius"/>
    </source>
</evidence>
<dbReference type="Proteomes" id="UP000445696">
    <property type="component" value="Unassembled WGS sequence"/>
</dbReference>
<feature type="transmembrane region" description="Helical" evidence="9">
    <location>
        <begin position="194"/>
        <end position="213"/>
    </location>
</feature>
<evidence type="ECO:0000313" key="11">
    <source>
        <dbReference type="EMBL" id="MZR23709.1"/>
    </source>
</evidence>
<keyword evidence="4" id="KW-1003">Cell membrane</keyword>
<dbReference type="GO" id="GO:0005886">
    <property type="term" value="C:plasma membrane"/>
    <property type="evidence" value="ECO:0007669"/>
    <property type="project" value="UniProtKB-SubCell"/>
</dbReference>
<comment type="similarity">
    <text evidence="2">Belongs to the major facilitator superfamily. Metabolite:H+ Symporter (MHS) family (TC 2.A.1.6) family.</text>
</comment>
<dbReference type="InterPro" id="IPR005828">
    <property type="entry name" value="MFS_sugar_transport-like"/>
</dbReference>
<feature type="transmembrane region" description="Helical" evidence="9">
    <location>
        <begin position="94"/>
        <end position="112"/>
    </location>
</feature>
<feature type="transmembrane region" description="Helical" evidence="9">
    <location>
        <begin position="402"/>
        <end position="420"/>
    </location>
</feature>
<gene>
    <name evidence="11" type="ORF">GQF03_15335</name>
</gene>
<keyword evidence="7 9" id="KW-1133">Transmembrane helix</keyword>
<evidence type="ECO:0000256" key="8">
    <source>
        <dbReference type="ARBA" id="ARBA00023136"/>
    </source>
</evidence>
<dbReference type="GO" id="GO:0015293">
    <property type="term" value="F:symporter activity"/>
    <property type="evidence" value="ECO:0007669"/>
    <property type="project" value="UniProtKB-KW"/>
</dbReference>
<keyword evidence="12" id="KW-1185">Reference proteome</keyword>
<feature type="transmembrane region" description="Helical" evidence="9">
    <location>
        <begin position="333"/>
        <end position="357"/>
    </location>
</feature>
<evidence type="ECO:0000259" key="10">
    <source>
        <dbReference type="PROSITE" id="PS50850"/>
    </source>
</evidence>
<protein>
    <submittedName>
        <fullName evidence="11">MFS transporter</fullName>
    </submittedName>
</protein>
<dbReference type="SUPFAM" id="SSF103473">
    <property type="entry name" value="MFS general substrate transporter"/>
    <property type="match status" value="1"/>
</dbReference>
<evidence type="ECO:0000256" key="4">
    <source>
        <dbReference type="ARBA" id="ARBA00022475"/>
    </source>
</evidence>
<name>A0A845MIQ2_9PROT</name>
<feature type="transmembrane region" description="Helical" evidence="9">
    <location>
        <begin position="306"/>
        <end position="327"/>
    </location>
</feature>
<evidence type="ECO:0000256" key="7">
    <source>
        <dbReference type="ARBA" id="ARBA00022989"/>
    </source>
</evidence>
<dbReference type="InterPro" id="IPR005829">
    <property type="entry name" value="Sugar_transporter_CS"/>
</dbReference>
<comment type="caution">
    <text evidence="11">The sequence shown here is derived from an EMBL/GenBank/DDBJ whole genome shotgun (WGS) entry which is preliminary data.</text>
</comment>
<dbReference type="OrthoDB" id="9783227at2"/>
<keyword evidence="3" id="KW-0813">Transport</keyword>
<keyword evidence="6" id="KW-0769">Symport</keyword>
<evidence type="ECO:0000256" key="1">
    <source>
        <dbReference type="ARBA" id="ARBA00004651"/>
    </source>
</evidence>
<feature type="transmembrane region" description="Helical" evidence="9">
    <location>
        <begin position="278"/>
        <end position="299"/>
    </location>
</feature>
<feature type="transmembrane region" description="Helical" evidence="9">
    <location>
        <begin position="244"/>
        <end position="266"/>
    </location>
</feature>
<dbReference type="Pfam" id="PF00083">
    <property type="entry name" value="Sugar_tr"/>
    <property type="match status" value="1"/>
</dbReference>
<keyword evidence="8 9" id="KW-0472">Membrane</keyword>
<dbReference type="PANTHER" id="PTHR43528:SF1">
    <property type="entry name" value="ALPHA-KETOGLUTARATE PERMEASE"/>
    <property type="match status" value="1"/>
</dbReference>
<evidence type="ECO:0000256" key="6">
    <source>
        <dbReference type="ARBA" id="ARBA00022847"/>
    </source>
</evidence>
<dbReference type="Gene3D" id="1.20.1250.20">
    <property type="entry name" value="MFS general substrate transporter like domains"/>
    <property type="match status" value="1"/>
</dbReference>
<dbReference type="InterPro" id="IPR011701">
    <property type="entry name" value="MFS"/>
</dbReference>
<reference evidence="11 12" key="1">
    <citation type="journal article" date="2014" name="Int. J. Syst. Evol. Microbiol.">
        <title>Sneathiella chungangensis sp. nov., isolated from a marine sand, and emended description of the genus Sneathiella.</title>
        <authorList>
            <person name="Siamphan C."/>
            <person name="Kim H."/>
            <person name="Lee J.S."/>
            <person name="Kim W."/>
        </authorList>
    </citation>
    <scope>NUCLEOTIDE SEQUENCE [LARGE SCALE GENOMIC DNA]</scope>
    <source>
        <strain evidence="11 12">KCTC 32476</strain>
    </source>
</reference>
<dbReference type="Pfam" id="PF07690">
    <property type="entry name" value="MFS_1"/>
    <property type="match status" value="1"/>
</dbReference>
<dbReference type="PROSITE" id="PS50850">
    <property type="entry name" value="MFS"/>
    <property type="match status" value="1"/>
</dbReference>
<dbReference type="InterPro" id="IPR051084">
    <property type="entry name" value="H+-coupled_symporters"/>
</dbReference>
<sequence length="430" mass="46353">MSDTVSEKLESGGPAASNWRKVVVAGLIGNVMEWYDFAVYGYFASIIGTQFFPSENPAISLISAFGAFAAGFLMRPIGAILFGHIGDTLGRKRVLTLSVLAMAVPTTLIGLLPNFETIGILAPILIVLLRMMQGLSVGGEYTSSVVFMVERAPESRRSFFGMWSMWGAIFGIMLGSGIGGAVATIFGDETLASWGWRIPFLLGSLVALTSYLVRRAMDADEEAKKSDSPVKDTFVTHYADVIKVILLDIGYAVTFYVAFVYLVTYLKVIDKLPAEEALNINTGSMIILLLLIPLTSYLCDRIGRKPVLVFGYMLLTFGSVPFFAMIHTADLPLIFLGQFGFVLGFACVSSAATAANVEMLPAAVRCTSYAVAYNAAVGLFGGVTPMIVTWLVTTTGNPIMPAYWVGGASAISLAVAIFVYKETRHRAFVK</sequence>
<dbReference type="PANTHER" id="PTHR43528">
    <property type="entry name" value="ALPHA-KETOGLUTARATE PERMEASE"/>
    <property type="match status" value="1"/>
</dbReference>